<dbReference type="Proteomes" id="UP001201262">
    <property type="component" value="Unassembled WGS sequence"/>
</dbReference>
<dbReference type="InterPro" id="IPR058841">
    <property type="entry name" value="HTH_76"/>
</dbReference>
<feature type="compositionally biased region" description="Polar residues" evidence="1">
    <location>
        <begin position="193"/>
        <end position="203"/>
    </location>
</feature>
<evidence type="ECO:0000313" key="4">
    <source>
        <dbReference type="EMBL" id="KAH8691106.1"/>
    </source>
</evidence>
<feature type="domain" description="Peroxisomal membrane protein PEX14-like KPWE" evidence="2">
    <location>
        <begin position="139"/>
        <end position="185"/>
    </location>
</feature>
<proteinExistence type="predicted"/>
<comment type="caution">
    <text evidence="4">The sequence shown here is derived from an EMBL/GenBank/DDBJ whole genome shotgun (WGS) entry which is preliminary data.</text>
</comment>
<evidence type="ECO:0000259" key="2">
    <source>
        <dbReference type="Pfam" id="PF17733"/>
    </source>
</evidence>
<evidence type="ECO:0000313" key="5">
    <source>
        <dbReference type="Proteomes" id="UP001201262"/>
    </source>
</evidence>
<feature type="region of interest" description="Disordered" evidence="1">
    <location>
        <begin position="154"/>
        <end position="203"/>
    </location>
</feature>
<dbReference type="Pfam" id="PF17733">
    <property type="entry name" value="KPWE_dom"/>
    <property type="match status" value="1"/>
</dbReference>
<dbReference type="PANTHER" id="PTHR36855">
    <property type="entry name" value="CHROMOSOME 10, WHOLE GENOME SHOTGUN SEQUENCE"/>
    <property type="match status" value="1"/>
</dbReference>
<evidence type="ECO:0000259" key="3">
    <source>
        <dbReference type="Pfam" id="PF25871"/>
    </source>
</evidence>
<protein>
    <submittedName>
        <fullName evidence="4">Uncharacterized protein</fullName>
    </submittedName>
</protein>
<dbReference type="InterPro" id="IPR040554">
    <property type="entry name" value="KPWE_PEX14_dom"/>
</dbReference>
<dbReference type="RefSeq" id="XP_046067198.1">
    <property type="nucleotide sequence ID" value="XM_046212096.1"/>
</dbReference>
<organism evidence="4 5">
    <name type="scientific">Talaromyces proteolyticus</name>
    <dbReference type="NCBI Taxonomy" id="1131652"/>
    <lineage>
        <taxon>Eukaryota</taxon>
        <taxon>Fungi</taxon>
        <taxon>Dikarya</taxon>
        <taxon>Ascomycota</taxon>
        <taxon>Pezizomycotina</taxon>
        <taxon>Eurotiomycetes</taxon>
        <taxon>Eurotiomycetidae</taxon>
        <taxon>Eurotiales</taxon>
        <taxon>Trichocomaceae</taxon>
        <taxon>Talaromyces</taxon>
        <taxon>Talaromyces sect. Bacilispori</taxon>
    </lineage>
</organism>
<reference evidence="4" key="1">
    <citation type="submission" date="2021-12" db="EMBL/GenBank/DDBJ databases">
        <title>Convergent genome expansion in fungi linked to evolution of root-endophyte symbiosis.</title>
        <authorList>
            <consortium name="DOE Joint Genome Institute"/>
            <person name="Ke Y.-H."/>
            <person name="Bonito G."/>
            <person name="Liao H.-L."/>
            <person name="Looney B."/>
            <person name="Rojas-Flechas A."/>
            <person name="Nash J."/>
            <person name="Hameed K."/>
            <person name="Schadt C."/>
            <person name="Martin F."/>
            <person name="Crous P.W."/>
            <person name="Miettinen O."/>
            <person name="Magnuson J.K."/>
            <person name="Labbe J."/>
            <person name="Jacobson D."/>
            <person name="Doktycz M.J."/>
            <person name="Veneault-Fourrey C."/>
            <person name="Kuo A."/>
            <person name="Mondo S."/>
            <person name="Calhoun S."/>
            <person name="Riley R."/>
            <person name="Ohm R."/>
            <person name="LaButti K."/>
            <person name="Andreopoulos B."/>
            <person name="Pangilinan J."/>
            <person name="Nolan M."/>
            <person name="Tritt A."/>
            <person name="Clum A."/>
            <person name="Lipzen A."/>
            <person name="Daum C."/>
            <person name="Barry K."/>
            <person name="Grigoriev I.V."/>
            <person name="Vilgalys R."/>
        </authorList>
    </citation>
    <scope>NUCLEOTIDE SEQUENCE</scope>
    <source>
        <strain evidence="4">PMI_201</strain>
    </source>
</reference>
<evidence type="ECO:0000256" key="1">
    <source>
        <dbReference type="SAM" id="MobiDB-lite"/>
    </source>
</evidence>
<accession>A0AAD4KFX4</accession>
<dbReference type="AlphaFoldDB" id="A0AAD4KFX4"/>
<feature type="compositionally biased region" description="Polar residues" evidence="1">
    <location>
        <begin position="95"/>
        <end position="113"/>
    </location>
</feature>
<dbReference type="PANTHER" id="PTHR36855:SF1">
    <property type="entry name" value="PEROXISOME MEMBRANE ANCHOR PROTEIN PEX14P N-TERMINAL DOMAIN-CONTAINING PROTEIN"/>
    <property type="match status" value="1"/>
</dbReference>
<feature type="compositionally biased region" description="Low complexity" evidence="1">
    <location>
        <begin position="114"/>
        <end position="130"/>
    </location>
</feature>
<dbReference type="Pfam" id="PF25871">
    <property type="entry name" value="HTH_76"/>
    <property type="match status" value="1"/>
</dbReference>
<feature type="region of interest" description="Disordered" evidence="1">
    <location>
        <begin position="95"/>
        <end position="137"/>
    </location>
</feature>
<gene>
    <name evidence="4" type="ORF">BGW36DRAFT_305735</name>
</gene>
<feature type="domain" description="PEX14-like helix-turn-helix" evidence="3">
    <location>
        <begin position="18"/>
        <end position="91"/>
    </location>
</feature>
<sequence>MSTTSFPNTTTNTEAPTKLYELIASYDFESDSDFCKGLGAILGHPETPALDAELIREDDVVLQAKCFYISRKNQISPPVDFSAYKSWVEANNSLTRSSTSAPQQPAEEATTQKSSQSPNSTTAPSTSSSAGKADAEPAYPSSFSHIVELITTGQPIPGIEDIPDTVLSGHEKPSKVARRRKPWEKTEVENSDDNASLALQESR</sequence>
<dbReference type="EMBL" id="JAJTJA010000012">
    <property type="protein sequence ID" value="KAH8691106.1"/>
    <property type="molecule type" value="Genomic_DNA"/>
</dbReference>
<dbReference type="GeneID" id="70242383"/>
<keyword evidence="5" id="KW-1185">Reference proteome</keyword>
<name>A0AAD4KFX4_9EURO</name>